<organism evidence="1 2">
    <name type="scientific">Marinobacter halodurans</name>
    <dbReference type="NCBI Taxonomy" id="2528979"/>
    <lineage>
        <taxon>Bacteria</taxon>
        <taxon>Pseudomonadati</taxon>
        <taxon>Pseudomonadota</taxon>
        <taxon>Gammaproteobacteria</taxon>
        <taxon>Pseudomonadales</taxon>
        <taxon>Marinobacteraceae</taxon>
        <taxon>Marinobacter</taxon>
    </lineage>
</organism>
<reference evidence="1 2" key="1">
    <citation type="submission" date="2019-02" db="EMBL/GenBank/DDBJ databases">
        <title>Marinobacter halodurans sp. nov., a marine bacterium isolated from sea tidal flat.</title>
        <authorList>
            <person name="Yoo Y."/>
            <person name="Lee D.W."/>
            <person name="Kim B.S."/>
            <person name="Kim J.-J."/>
        </authorList>
    </citation>
    <scope>NUCLEOTIDE SEQUENCE [LARGE SCALE GENOMIC DNA]</scope>
    <source>
        <strain evidence="1 2">YJ-S3-2</strain>
    </source>
</reference>
<evidence type="ECO:0008006" key="3">
    <source>
        <dbReference type="Google" id="ProtNLM"/>
    </source>
</evidence>
<name>A0ABY1ZRC6_9GAMM</name>
<dbReference type="Proteomes" id="UP000313645">
    <property type="component" value="Unassembled WGS sequence"/>
</dbReference>
<evidence type="ECO:0000313" key="2">
    <source>
        <dbReference type="Proteomes" id="UP000313645"/>
    </source>
</evidence>
<gene>
    <name evidence="1" type="ORF">EZI54_04495</name>
</gene>
<evidence type="ECO:0000313" key="1">
    <source>
        <dbReference type="EMBL" id="TBW58226.1"/>
    </source>
</evidence>
<sequence length="261" mass="29488">MAKYLAAMREGKPINYSAFLKQLPSDLVARHRDCFELDRVSQQRWRVTCRDEAMMTELERLAQAPSSRRDAALQGDSHRRVTATAFVLVYHDALVDPRPDVACLNADASHIGFTPKSTALVIENEDNFAHYPQMLAFAGTCLGETLSLATCDVILGGGHRVLREPVTDWLAGYDRILCAFDYDLGGLKMYQALQVRLGDRMRFLQPPDWTPYRDGFQKTPQTPQRLMDAINRASTLGFAGLASLFSETRKFMEQEIILDEH</sequence>
<keyword evidence="2" id="KW-1185">Reference proteome</keyword>
<protein>
    <recommendedName>
        <fullName evidence="3">Wadjet protein JetD C-terminal domain-containing protein</fullName>
    </recommendedName>
</protein>
<comment type="caution">
    <text evidence="1">The sequence shown here is derived from an EMBL/GenBank/DDBJ whole genome shotgun (WGS) entry which is preliminary data.</text>
</comment>
<proteinExistence type="predicted"/>
<dbReference type="EMBL" id="SJDL01000005">
    <property type="protein sequence ID" value="TBW58226.1"/>
    <property type="molecule type" value="Genomic_DNA"/>
</dbReference>
<accession>A0ABY1ZRC6</accession>